<name>Q3JWY2_BURP1</name>
<organism evidence="3 4">
    <name type="scientific">Burkholderia pseudomallei (strain 1710b)</name>
    <dbReference type="NCBI Taxonomy" id="320372"/>
    <lineage>
        <taxon>Bacteria</taxon>
        <taxon>Pseudomonadati</taxon>
        <taxon>Pseudomonadota</taxon>
        <taxon>Betaproteobacteria</taxon>
        <taxon>Burkholderiales</taxon>
        <taxon>Burkholderiaceae</taxon>
        <taxon>Burkholderia</taxon>
        <taxon>pseudomallei group</taxon>
    </lineage>
</organism>
<dbReference type="EMBL" id="CP000124">
    <property type="protein sequence ID" value="ABA47863.1"/>
    <property type="molecule type" value="Genomic_DNA"/>
</dbReference>
<sequence length="805" mass="91429">MPLLLQRLHVPVLVLGQHARLHAVERQRPGDRVRGDGVVARQHHDARARRLEQLHRVRRRLLDRVGNADITGKLPVDRDVHHRLAGFAQAVRIGVGRRAVDREIRHQVRVAERDRAGVEGAFHAFSGHRIERRDGLALGAHPRGVLDDRLRERMLARALEARRIAQQRALGLPAERDDRLHARAPLGQRAGLVDDDGIDFLHQLQCFGILDEHALARAAADTDDDRHGCREAERARAGDDEHADRHHERVRERGSRTERRPGGERERGEHDDGEHEPAGHLIGEFLDRRARAPGLGDHLHDPREQRVGADLLRAHHEGARLVDGRARHRAALGLLGGHRLAGDHRFVDARMPGDDDAVDRHLRAGLHAQRVADDDRVERHGLLRAVGIHAHRRVRRELQQVADRARRARARAQLEHLAEQHERHDHRGRLEVERDFVAAAKRLRQRVGEQQRKHAEQIRHADAKPDQAEHVQPPRDERLPAAHEKRPAAPQHDGRRERGLHPLRPRCRHSERPRPAREQRVDAGADVERQHHRTHRHQHERHGQHEPELEAPRHRSELGIAVFGGVRRERLERHSTDRAGTRRVRAYLRVHRARVDRARLRRGCAGPLLRRADEPLRRRAERRRALVAAEAIRAALIVVSTGCVDRHLHSADRIDRRFARRLRFVRAVRIAPFVRVAAAIVMDMCVVHGKRSCRVGGCRCLRRRARPERAACRIAAPRHRGGHDSMLRACGRLRAPPARDARARSATPLPGALPARPALPPALARGEQYRVPARAEAPATAIANRAEAFVSGPEQAARMRMAVSL</sequence>
<accession>Q3JWY2</accession>
<dbReference type="KEGG" id="bpm:BURPS1710b_0507"/>
<feature type="coiled-coil region" evidence="1">
    <location>
        <begin position="391"/>
        <end position="427"/>
    </location>
</feature>
<feature type="compositionally biased region" description="Low complexity" evidence="2">
    <location>
        <begin position="744"/>
        <end position="759"/>
    </location>
</feature>
<dbReference type="Proteomes" id="UP000002700">
    <property type="component" value="Chromosome I"/>
</dbReference>
<evidence type="ECO:0000313" key="3">
    <source>
        <dbReference type="EMBL" id="ABA47863.1"/>
    </source>
</evidence>
<feature type="compositionally biased region" description="Basic and acidic residues" evidence="2">
    <location>
        <begin position="446"/>
        <end position="500"/>
    </location>
</feature>
<feature type="compositionally biased region" description="Basic and acidic residues" evidence="2">
    <location>
        <begin position="508"/>
        <end position="529"/>
    </location>
</feature>
<dbReference type="AlphaFoldDB" id="Q3JWY2"/>
<gene>
    <name evidence="3" type="ordered locus">BURPS1710b_0507</name>
</gene>
<dbReference type="HOGENOM" id="CLU_349744_0_0_4"/>
<proteinExistence type="predicted"/>
<feature type="compositionally biased region" description="Basic and acidic residues" evidence="2">
    <location>
        <begin position="541"/>
        <end position="552"/>
    </location>
</feature>
<feature type="region of interest" description="Disordered" evidence="2">
    <location>
        <begin position="738"/>
        <end position="759"/>
    </location>
</feature>
<protein>
    <submittedName>
        <fullName evidence="3">Uncharacterized protein</fullName>
    </submittedName>
</protein>
<keyword evidence="1" id="KW-0175">Coiled coil</keyword>
<evidence type="ECO:0000256" key="2">
    <source>
        <dbReference type="SAM" id="MobiDB-lite"/>
    </source>
</evidence>
<feature type="region of interest" description="Disordered" evidence="2">
    <location>
        <begin position="220"/>
        <end position="278"/>
    </location>
</feature>
<reference evidence="3 4" key="1">
    <citation type="submission" date="2005-09" db="EMBL/GenBank/DDBJ databases">
        <authorList>
            <person name="Woods D.E."/>
            <person name="Nierman W.C."/>
        </authorList>
    </citation>
    <scope>NUCLEOTIDE SEQUENCE [LARGE SCALE GENOMIC DNA]</scope>
    <source>
        <strain evidence="3 4">1710b</strain>
    </source>
</reference>
<feature type="compositionally biased region" description="Basic and acidic residues" evidence="2">
    <location>
        <begin position="224"/>
        <end position="278"/>
    </location>
</feature>
<evidence type="ECO:0000256" key="1">
    <source>
        <dbReference type="SAM" id="Coils"/>
    </source>
</evidence>
<evidence type="ECO:0000313" key="4">
    <source>
        <dbReference type="Proteomes" id="UP000002700"/>
    </source>
</evidence>
<dbReference type="EnsemblBacteria" id="ABA47863">
    <property type="protein sequence ID" value="ABA47863"/>
    <property type="gene ID" value="BURPS1710b_0507"/>
</dbReference>
<feature type="compositionally biased region" description="Basic residues" evidence="2">
    <location>
        <begin position="530"/>
        <end position="540"/>
    </location>
</feature>
<feature type="region of interest" description="Disordered" evidence="2">
    <location>
        <begin position="444"/>
        <end position="552"/>
    </location>
</feature>
<dbReference type="AntiFam" id="ANF00076">
    <property type="entry name" value="Shadow ORF (opposite copA)"/>
</dbReference>